<dbReference type="InterPro" id="IPR001543">
    <property type="entry name" value="FliN-like_C"/>
</dbReference>
<comment type="caution">
    <text evidence="2">The sequence shown here is derived from an EMBL/GenBank/DDBJ whole genome shotgun (WGS) entry which is preliminary data.</text>
</comment>
<gene>
    <name evidence="2" type="ORF">CARN3_1338</name>
</gene>
<dbReference type="Pfam" id="PF01052">
    <property type="entry name" value="FliMN_C"/>
    <property type="match status" value="1"/>
</dbReference>
<dbReference type="SUPFAM" id="SSF101801">
    <property type="entry name" value="Surface presentation of antigens (SPOA)"/>
    <property type="match status" value="1"/>
</dbReference>
<dbReference type="InterPro" id="IPR036429">
    <property type="entry name" value="SpoA-like_sf"/>
</dbReference>
<organism evidence="2">
    <name type="scientific">mine drainage metagenome</name>
    <dbReference type="NCBI Taxonomy" id="410659"/>
    <lineage>
        <taxon>unclassified sequences</taxon>
        <taxon>metagenomes</taxon>
        <taxon>ecological metagenomes</taxon>
    </lineage>
</organism>
<evidence type="ECO:0000313" key="2">
    <source>
        <dbReference type="EMBL" id="CBI00323.1"/>
    </source>
</evidence>
<reference evidence="2" key="1">
    <citation type="submission" date="2009-10" db="EMBL/GenBank/DDBJ databases">
        <title>Diversity of trophic interactions inside an arsenic-rich microbial ecosystem.</title>
        <authorList>
            <person name="Bertin P.N."/>
            <person name="Heinrich-Salmeron A."/>
            <person name="Pelletier E."/>
            <person name="Goulhen-Chollet F."/>
            <person name="Arsene-Ploetze F."/>
            <person name="Gallien S."/>
            <person name="Calteau A."/>
            <person name="Vallenet D."/>
            <person name="Casiot C."/>
            <person name="Chane-Woon-Ming B."/>
            <person name="Giloteaux L."/>
            <person name="Barakat M."/>
            <person name="Bonnefoy V."/>
            <person name="Bruneel O."/>
            <person name="Chandler M."/>
            <person name="Cleiss J."/>
            <person name="Duran R."/>
            <person name="Elbaz-Poulichet F."/>
            <person name="Fonknechten N."/>
            <person name="Lauga B."/>
            <person name="Mornico D."/>
            <person name="Ortet P."/>
            <person name="Schaeffer C."/>
            <person name="Siguier P."/>
            <person name="Alexander Thil Smith A."/>
            <person name="Van Dorsselaer A."/>
            <person name="Weissenbach J."/>
            <person name="Medigue C."/>
            <person name="Le Paslier D."/>
        </authorList>
    </citation>
    <scope>NUCLEOTIDE SEQUENCE</scope>
</reference>
<dbReference type="Gene3D" id="2.30.330.10">
    <property type="entry name" value="SpoA-like"/>
    <property type="match status" value="1"/>
</dbReference>
<proteinExistence type="predicted"/>
<dbReference type="AlphaFoldDB" id="E6PZG4"/>
<evidence type="ECO:0000259" key="1">
    <source>
        <dbReference type="Pfam" id="PF01052"/>
    </source>
</evidence>
<name>E6PZG4_9ZZZZ</name>
<dbReference type="EMBL" id="CABN01000122">
    <property type="protein sequence ID" value="CBI00323.1"/>
    <property type="molecule type" value="Genomic_DNA"/>
</dbReference>
<sequence>MPVRTFRVRNLLAMMPGTMVETQWGHGEDLPLAAGDIQLAWSEFEVVDRRLAVRITRLV</sequence>
<protein>
    <submittedName>
        <fullName evidence="2">Surface presentation of antigens (SPOA) protein</fullName>
    </submittedName>
</protein>
<feature type="domain" description="Flagellar motor switch protein FliN-like C-terminal" evidence="1">
    <location>
        <begin position="5"/>
        <end position="59"/>
    </location>
</feature>
<accession>E6PZG4</accession>